<dbReference type="InterPro" id="IPR051606">
    <property type="entry name" value="Polyketide_Oxido-like"/>
</dbReference>
<accession>A0A3B0AYM2</accession>
<dbReference type="PANTHER" id="PTHR43355">
    <property type="entry name" value="FLAVIN REDUCTASE (NADPH)"/>
    <property type="match status" value="1"/>
</dbReference>
<dbReference type="InterPro" id="IPR036291">
    <property type="entry name" value="NAD(P)-bd_dom_sf"/>
</dbReference>
<dbReference type="GO" id="GO:0016646">
    <property type="term" value="F:oxidoreductase activity, acting on the CH-NH group of donors, NAD or NADP as acceptor"/>
    <property type="evidence" value="ECO:0007669"/>
    <property type="project" value="TreeGrafter"/>
</dbReference>
<proteinExistence type="predicted"/>
<dbReference type="Proteomes" id="UP000270343">
    <property type="component" value="Unassembled WGS sequence"/>
</dbReference>
<dbReference type="SUPFAM" id="SSF51735">
    <property type="entry name" value="NAD(P)-binding Rossmann-fold domains"/>
    <property type="match status" value="1"/>
</dbReference>
<reference evidence="2 3" key="1">
    <citation type="journal article" date="2015" name="Antonie Van Leeuwenhoek">
        <title>Streptomyces klenkii sp. nov., isolated from deep marine sediment.</title>
        <authorList>
            <person name="Veyisoglu A."/>
            <person name="Sahin N."/>
        </authorList>
    </citation>
    <scope>NUCLEOTIDE SEQUENCE [LARGE SCALE GENOMIC DNA]</scope>
    <source>
        <strain evidence="2 3">KCTC 29202</strain>
    </source>
</reference>
<dbReference type="Pfam" id="PF13460">
    <property type="entry name" value="NAD_binding_10"/>
    <property type="match status" value="1"/>
</dbReference>
<gene>
    <name evidence="2" type="ORF">D7231_24775</name>
</gene>
<comment type="caution">
    <text evidence="2">The sequence shown here is derived from an EMBL/GenBank/DDBJ whole genome shotgun (WGS) entry which is preliminary data.</text>
</comment>
<evidence type="ECO:0000259" key="1">
    <source>
        <dbReference type="Pfam" id="PF13460"/>
    </source>
</evidence>
<protein>
    <submittedName>
        <fullName evidence="2">NADH-flavin reductase</fullName>
    </submittedName>
</protein>
<feature type="domain" description="NAD(P)-binding" evidence="1">
    <location>
        <begin position="7"/>
        <end position="197"/>
    </location>
</feature>
<evidence type="ECO:0000313" key="3">
    <source>
        <dbReference type="Proteomes" id="UP000270343"/>
    </source>
</evidence>
<dbReference type="EMBL" id="RBAM01000011">
    <property type="protein sequence ID" value="RKN65510.1"/>
    <property type="molecule type" value="Genomic_DNA"/>
</dbReference>
<dbReference type="AlphaFoldDB" id="A0A3B0AYM2"/>
<sequence>MRITVFGAAGNVGSRVVAEALSRGHQVTAVVRDAARFPGLPAAAEARTGDASVADDVARLSAGQDVVIGATRPAPGSERQLVAATEGLLAGLARTGVRLLLVGGAGSLTLPGAGGTTVIDGPGFPADWRPIALACNDQLAACRADQHVDWAYLSPAALLEPGERTGRYRLGTDELLVDADGVSAISMEDLAVALVDEAERPAHHRTRFTVAY</sequence>
<keyword evidence="3" id="KW-1185">Reference proteome</keyword>
<dbReference type="PANTHER" id="PTHR43355:SF2">
    <property type="entry name" value="FLAVIN REDUCTASE (NADPH)"/>
    <property type="match status" value="1"/>
</dbReference>
<evidence type="ECO:0000313" key="2">
    <source>
        <dbReference type="EMBL" id="RKN65510.1"/>
    </source>
</evidence>
<organism evidence="2 3">
    <name type="scientific">Streptomyces klenkii</name>
    <dbReference type="NCBI Taxonomy" id="1420899"/>
    <lineage>
        <taxon>Bacteria</taxon>
        <taxon>Bacillati</taxon>
        <taxon>Actinomycetota</taxon>
        <taxon>Actinomycetes</taxon>
        <taxon>Kitasatosporales</taxon>
        <taxon>Streptomycetaceae</taxon>
        <taxon>Streptomyces</taxon>
    </lineage>
</organism>
<dbReference type="InterPro" id="IPR016040">
    <property type="entry name" value="NAD(P)-bd_dom"/>
</dbReference>
<name>A0A3B0AYM2_9ACTN</name>
<dbReference type="OrthoDB" id="3191258at2"/>
<dbReference type="Gene3D" id="3.40.50.720">
    <property type="entry name" value="NAD(P)-binding Rossmann-like Domain"/>
    <property type="match status" value="1"/>
</dbReference>
<dbReference type="RefSeq" id="WP_120757753.1">
    <property type="nucleotide sequence ID" value="NZ_RBAM01000011.1"/>
</dbReference>